<dbReference type="InterPro" id="IPR001208">
    <property type="entry name" value="MCM_dom"/>
</dbReference>
<keyword evidence="9 11" id="KW-0238">DNA-binding</keyword>
<dbReference type="SMART" id="SM00350">
    <property type="entry name" value="MCM"/>
    <property type="match status" value="1"/>
</dbReference>
<dbReference type="SUPFAM" id="SSF52540">
    <property type="entry name" value="P-loop containing nucleoside triphosphate hydrolases"/>
    <property type="match status" value="1"/>
</dbReference>
<evidence type="ECO:0000256" key="1">
    <source>
        <dbReference type="ARBA" id="ARBA00004123"/>
    </source>
</evidence>
<reference evidence="14 15" key="1">
    <citation type="journal article" date="2015" name="Mol. Biochem. Parasitol.">
        <title>Identification of polymorphic genes for use in assemblage B genotyping assays through comparative genomics of multiple assemblage B Giardia duodenalis isolates.</title>
        <authorList>
            <person name="Wielinga C."/>
            <person name="Thompson R.C."/>
            <person name="Monis P."/>
            <person name="Ryan U."/>
        </authorList>
    </citation>
    <scope>NUCLEOTIDE SEQUENCE [LARGE SCALE GENOMIC DNA]</scope>
    <source>
        <strain evidence="14 15">BAH15c1</strain>
    </source>
</reference>
<dbReference type="GO" id="GO:0000727">
    <property type="term" value="P:double-strand break repair via break-induced replication"/>
    <property type="evidence" value="ECO:0007669"/>
    <property type="project" value="TreeGrafter"/>
</dbReference>
<dbReference type="SUPFAM" id="SSF50249">
    <property type="entry name" value="Nucleic acid-binding proteins"/>
    <property type="match status" value="1"/>
</dbReference>
<dbReference type="OrthoDB" id="1744952at2759"/>
<dbReference type="GO" id="GO:0016787">
    <property type="term" value="F:hydrolase activity"/>
    <property type="evidence" value="ECO:0007669"/>
    <property type="project" value="UniProtKB-KW"/>
</dbReference>
<dbReference type="GO" id="GO:1902969">
    <property type="term" value="P:mitotic DNA replication"/>
    <property type="evidence" value="ECO:0007669"/>
    <property type="project" value="TreeGrafter"/>
</dbReference>
<dbReference type="PANTHER" id="PTHR11630">
    <property type="entry name" value="DNA REPLICATION LICENSING FACTOR MCM FAMILY MEMBER"/>
    <property type="match status" value="1"/>
</dbReference>
<feature type="domain" description="MCM C-terminal AAA(+) ATPase" evidence="13">
    <location>
        <begin position="451"/>
        <end position="658"/>
    </location>
</feature>
<accession>A0A132NVY0</accession>
<keyword evidence="10" id="KW-0539">Nucleus</keyword>
<keyword evidence="8 11" id="KW-0067">ATP-binding</keyword>
<evidence type="ECO:0000256" key="9">
    <source>
        <dbReference type="ARBA" id="ARBA00023125"/>
    </source>
</evidence>
<dbReference type="Pfam" id="PF00493">
    <property type="entry name" value="MCM"/>
    <property type="match status" value="1"/>
</dbReference>
<evidence type="ECO:0000256" key="10">
    <source>
        <dbReference type="ARBA" id="ARBA00023242"/>
    </source>
</evidence>
<dbReference type="PANTHER" id="PTHR11630:SF43">
    <property type="entry name" value="DNA REPLICATION LICENSING FACTOR MCM6"/>
    <property type="match status" value="1"/>
</dbReference>
<evidence type="ECO:0000256" key="12">
    <source>
        <dbReference type="SAM" id="MobiDB-lite"/>
    </source>
</evidence>
<evidence type="ECO:0000256" key="3">
    <source>
        <dbReference type="ARBA" id="ARBA00012551"/>
    </source>
</evidence>
<dbReference type="Gene3D" id="3.40.50.300">
    <property type="entry name" value="P-loop containing nucleotide triphosphate hydrolases"/>
    <property type="match status" value="1"/>
</dbReference>
<dbReference type="Proteomes" id="UP000070089">
    <property type="component" value="Unassembled WGS sequence"/>
</dbReference>
<dbReference type="EC" id="3.6.4.12" evidence="3"/>
<comment type="caution">
    <text evidence="14">The sequence shown here is derived from an EMBL/GenBank/DDBJ whole genome shotgun (WGS) entry which is preliminary data.</text>
</comment>
<dbReference type="AlphaFoldDB" id="A0A132NVY0"/>
<dbReference type="Pfam" id="PF14551">
    <property type="entry name" value="MCM_N"/>
    <property type="match status" value="1"/>
</dbReference>
<evidence type="ECO:0000256" key="8">
    <source>
        <dbReference type="ARBA" id="ARBA00022840"/>
    </source>
</evidence>
<evidence type="ECO:0000313" key="15">
    <source>
        <dbReference type="Proteomes" id="UP000070089"/>
    </source>
</evidence>
<dbReference type="Gene3D" id="3.30.1640.10">
    <property type="entry name" value="mini-chromosome maintenance (MCM) complex, chain A, domain 1"/>
    <property type="match status" value="1"/>
</dbReference>
<comment type="similarity">
    <text evidence="2 11">Belongs to the MCM family.</text>
</comment>
<dbReference type="InterPro" id="IPR027417">
    <property type="entry name" value="P-loop_NTPase"/>
</dbReference>
<evidence type="ECO:0000256" key="7">
    <source>
        <dbReference type="ARBA" id="ARBA00022806"/>
    </source>
</evidence>
<protein>
    <recommendedName>
        <fullName evidence="3">DNA helicase</fullName>
        <ecNumber evidence="3">3.6.4.12</ecNumber>
    </recommendedName>
</protein>
<comment type="subcellular location">
    <subcellularLocation>
        <location evidence="1">Nucleus</location>
    </subcellularLocation>
</comment>
<gene>
    <name evidence="14" type="ORF">QR46_1788</name>
</gene>
<dbReference type="PROSITE" id="PS50051">
    <property type="entry name" value="MCM_2"/>
    <property type="match status" value="1"/>
</dbReference>
<dbReference type="InterPro" id="IPR031327">
    <property type="entry name" value="MCM"/>
</dbReference>
<evidence type="ECO:0000256" key="2">
    <source>
        <dbReference type="ARBA" id="ARBA00008010"/>
    </source>
</evidence>
<name>A0A132NVY0_GIAIN</name>
<dbReference type="FunFam" id="2.20.28.10:FF:000003">
    <property type="entry name" value="DNA helicase"/>
    <property type="match status" value="1"/>
</dbReference>
<dbReference type="EMBL" id="JXTI01000040">
    <property type="protein sequence ID" value="KWX14227.1"/>
    <property type="molecule type" value="Genomic_DNA"/>
</dbReference>
<dbReference type="PRINTS" id="PR01657">
    <property type="entry name" value="MCMFAMILY"/>
</dbReference>
<dbReference type="GO" id="GO:0042555">
    <property type="term" value="C:MCM complex"/>
    <property type="evidence" value="ECO:0007669"/>
    <property type="project" value="TreeGrafter"/>
</dbReference>
<evidence type="ECO:0000256" key="11">
    <source>
        <dbReference type="RuleBase" id="RU004070"/>
    </source>
</evidence>
<dbReference type="Pfam" id="PF17855">
    <property type="entry name" value="MCM_lid"/>
    <property type="match status" value="1"/>
</dbReference>
<dbReference type="InterPro" id="IPR033762">
    <property type="entry name" value="MCM_OB"/>
</dbReference>
<dbReference type="GO" id="GO:0005524">
    <property type="term" value="F:ATP binding"/>
    <property type="evidence" value="ECO:0007669"/>
    <property type="project" value="UniProtKB-KW"/>
</dbReference>
<evidence type="ECO:0000256" key="6">
    <source>
        <dbReference type="ARBA" id="ARBA00022801"/>
    </source>
</evidence>
<dbReference type="Pfam" id="PF17207">
    <property type="entry name" value="MCM_OB"/>
    <property type="match status" value="1"/>
</dbReference>
<keyword evidence="4" id="KW-0235">DNA replication</keyword>
<dbReference type="InterPro" id="IPR041562">
    <property type="entry name" value="MCM_lid"/>
</dbReference>
<evidence type="ECO:0000313" key="14">
    <source>
        <dbReference type="EMBL" id="KWX14227.1"/>
    </source>
</evidence>
<dbReference type="Gene3D" id="2.40.50.140">
    <property type="entry name" value="Nucleic acid-binding proteins"/>
    <property type="match status" value="1"/>
</dbReference>
<dbReference type="InterPro" id="IPR027925">
    <property type="entry name" value="MCM_N"/>
</dbReference>
<feature type="region of interest" description="Disordered" evidence="12">
    <location>
        <begin position="832"/>
        <end position="851"/>
    </location>
</feature>
<dbReference type="VEuPathDB" id="GiardiaDB:QR46_1788"/>
<dbReference type="Gene3D" id="2.20.28.10">
    <property type="match status" value="1"/>
</dbReference>
<dbReference type="GO" id="GO:0005634">
    <property type="term" value="C:nucleus"/>
    <property type="evidence" value="ECO:0007669"/>
    <property type="project" value="UniProtKB-SubCell"/>
</dbReference>
<keyword evidence="7" id="KW-0347">Helicase</keyword>
<evidence type="ECO:0000256" key="5">
    <source>
        <dbReference type="ARBA" id="ARBA00022741"/>
    </source>
</evidence>
<dbReference type="GO" id="GO:0003697">
    <property type="term" value="F:single-stranded DNA binding"/>
    <property type="evidence" value="ECO:0007669"/>
    <property type="project" value="TreeGrafter"/>
</dbReference>
<proteinExistence type="inferred from homology"/>
<keyword evidence="5 11" id="KW-0547">Nucleotide-binding</keyword>
<evidence type="ECO:0000256" key="4">
    <source>
        <dbReference type="ARBA" id="ARBA00022705"/>
    </source>
</evidence>
<dbReference type="GO" id="GO:1990518">
    <property type="term" value="F:single-stranded 3'-5' DNA helicase activity"/>
    <property type="evidence" value="ECO:0007669"/>
    <property type="project" value="TreeGrafter"/>
</dbReference>
<evidence type="ECO:0000259" key="13">
    <source>
        <dbReference type="PROSITE" id="PS50051"/>
    </source>
</evidence>
<keyword evidence="6" id="KW-0378">Hydrolase</keyword>
<organism evidence="14 15">
    <name type="scientific">Giardia duodenalis assemblage B</name>
    <dbReference type="NCBI Taxonomy" id="1394984"/>
    <lineage>
        <taxon>Eukaryota</taxon>
        <taxon>Metamonada</taxon>
        <taxon>Diplomonadida</taxon>
        <taxon>Hexamitidae</taxon>
        <taxon>Giardiinae</taxon>
        <taxon>Giardia</taxon>
    </lineage>
</organism>
<sequence>MRRVQGRVKCRPTCISIKMDISGGRSAQELRGEHIQLFVEFFNTYTGSPDIEPDVSTAIYLRRMRQMIDDDSNTLYINFNHLYNNVRTQAYCEAVRKQFYVFEPFIIEAIRIVLNTTLASYRGAAFQVLTSGQRQVLRPLYISCYGMNSTLLLSELTSSHIGQLVELIGTVTRTSDVQPELILGTFRCASCGEVIPNIAQEYKFTEPASCPRCSARSGVGGTTFELMTDQCIFVDTQRIRLQESIADTAASGEGGDPTRITPASYDVVLRGTFAGVLKPGDRITLTGCLIVQPNISAMSMPYEIRSSSLKSVIAGYSIESGNMTSAAVQDNIQRGRHEEGVTGITGVGLREITYKSIIIGSHVYCKMNKDMFGSIPEGADQPEASDGHIDNDPMDYNAHKPSFLVAFEEQLAKDSEEAANEDVEQTLATMIDSLSDEYREAVSEMRNDSNIISNLVASFAPHIYGHETIKLGILLQLLGGIKKITRLENLSIRSDINILLIGDPSTAKSQLLQYTADFHQKAVYTSGKSSTAAGLTAAVVTDPETGEYTVEAGALIRADGGLCLIDEFEKISVTDQTALHECLEQQSVSINKAGISITLKAKTPVLAAMNPIGSRYQRNKSLKNNINISQPILSRFDLAFVLLDEPNKDVDNFVASRIITMQILRNTAYQYAKEINPENDPSQSVNVDRLTEEEKYAMGYCQHVGNLLNLGGEPQVPYPFKIIQLYLSLGRTIRPILQKDAIDEISYQWVELRRKDMGATSRSFRITVRQLESLVRLSEAFARLCLATAITKEHVKKAAELVSTTCVNVADQIIKFQVEVLNDGRVQLDNVLNRPRTGTQDQDGSDDLSDEGITDARERRSERTADHSQTSGNVLTVDLSYSTLVAMCQSMRYIMAAEGHSRLTYDTSINLLVLNLPLDAILTEPERRAIAKVVFDKMVMEYRWLLEDVPGEYVFTHLAPTFGVQ</sequence>
<dbReference type="InterPro" id="IPR012340">
    <property type="entry name" value="NA-bd_OB-fold"/>
</dbReference>